<evidence type="ECO:0000313" key="3">
    <source>
        <dbReference type="EMBL" id="MDO1531475.1"/>
    </source>
</evidence>
<dbReference type="PANTHER" id="PTHR43767">
    <property type="entry name" value="LONG-CHAIN-FATTY-ACID--COA LIGASE"/>
    <property type="match status" value="1"/>
</dbReference>
<evidence type="ECO:0000313" key="4">
    <source>
        <dbReference type="Proteomes" id="UP001169027"/>
    </source>
</evidence>
<organism evidence="3 4">
    <name type="scientific">Variovorax ginsengisoli</name>
    <dbReference type="NCBI Taxonomy" id="363844"/>
    <lineage>
        <taxon>Bacteria</taxon>
        <taxon>Pseudomonadati</taxon>
        <taxon>Pseudomonadota</taxon>
        <taxon>Betaproteobacteria</taxon>
        <taxon>Burkholderiales</taxon>
        <taxon>Comamonadaceae</taxon>
        <taxon>Variovorax</taxon>
    </lineage>
</organism>
<reference evidence="3" key="1">
    <citation type="submission" date="2023-06" db="EMBL/GenBank/DDBJ databases">
        <authorList>
            <person name="Jiang Y."/>
            <person name="Liu Q."/>
        </authorList>
    </citation>
    <scope>NUCLEOTIDE SEQUENCE</scope>
    <source>
        <strain evidence="3">CGMCC 1.12090</strain>
    </source>
</reference>
<keyword evidence="4" id="KW-1185">Reference proteome</keyword>
<evidence type="ECO:0000259" key="2">
    <source>
        <dbReference type="Pfam" id="PF13193"/>
    </source>
</evidence>
<dbReference type="Gene3D" id="3.30.300.30">
    <property type="match status" value="1"/>
</dbReference>
<proteinExistence type="predicted"/>
<comment type="caution">
    <text evidence="3">The sequence shown here is derived from an EMBL/GenBank/DDBJ whole genome shotgun (WGS) entry which is preliminary data.</text>
</comment>
<dbReference type="InterPro" id="IPR020845">
    <property type="entry name" value="AMP-binding_CS"/>
</dbReference>
<dbReference type="InterPro" id="IPR045851">
    <property type="entry name" value="AMP-bd_C_sf"/>
</dbReference>
<dbReference type="SUPFAM" id="SSF56801">
    <property type="entry name" value="Acetyl-CoA synthetase-like"/>
    <property type="match status" value="1"/>
</dbReference>
<dbReference type="Gene3D" id="3.40.50.12780">
    <property type="entry name" value="N-terminal domain of ligase-like"/>
    <property type="match status" value="1"/>
</dbReference>
<dbReference type="RefSeq" id="WP_301804300.1">
    <property type="nucleotide sequence ID" value="NZ_JAUJZH010000002.1"/>
</dbReference>
<dbReference type="EMBL" id="JAUKVY010000002">
    <property type="protein sequence ID" value="MDO1531475.1"/>
    <property type="molecule type" value="Genomic_DNA"/>
</dbReference>
<dbReference type="InterPro" id="IPR042099">
    <property type="entry name" value="ANL_N_sf"/>
</dbReference>
<dbReference type="InterPro" id="IPR000873">
    <property type="entry name" value="AMP-dep_synth/lig_dom"/>
</dbReference>
<gene>
    <name evidence="3" type="ORF">Q2T77_04165</name>
</gene>
<evidence type="ECO:0000259" key="1">
    <source>
        <dbReference type="Pfam" id="PF00501"/>
    </source>
</evidence>
<protein>
    <submittedName>
        <fullName evidence="3">AMP-binding protein</fullName>
    </submittedName>
</protein>
<feature type="domain" description="AMP-binding enzyme C-terminal" evidence="2">
    <location>
        <begin position="432"/>
        <end position="507"/>
    </location>
</feature>
<dbReference type="InterPro" id="IPR050237">
    <property type="entry name" value="ATP-dep_AMP-bd_enzyme"/>
</dbReference>
<dbReference type="Pfam" id="PF00501">
    <property type="entry name" value="AMP-binding"/>
    <property type="match status" value="1"/>
</dbReference>
<dbReference type="Proteomes" id="UP001169027">
    <property type="component" value="Unassembled WGS sequence"/>
</dbReference>
<dbReference type="InterPro" id="IPR025110">
    <property type="entry name" value="AMP-bd_C"/>
</dbReference>
<feature type="domain" description="AMP-dependent synthetase/ligase" evidence="1">
    <location>
        <begin position="22"/>
        <end position="382"/>
    </location>
</feature>
<accession>A0ABT8RXS9</accession>
<dbReference type="Pfam" id="PF13193">
    <property type="entry name" value="AMP-binding_C"/>
    <property type="match status" value="1"/>
</dbReference>
<name>A0ABT8RXS9_9BURK</name>
<dbReference type="PROSITE" id="PS00455">
    <property type="entry name" value="AMP_BINDING"/>
    <property type="match status" value="1"/>
</dbReference>
<sequence>MNTSQNPPRAVANVGELVARCSRAYGRQTAVRSPARSLTYAELEQRSNRLANALLGAGLKRGDRVGIYLPNCVEIVEIELACYKAALVKAPFNARLSPKEVGDIVANSEAALVVTTAERAESFRPHLGASAPRLLLVDGPAEGPDAYERLLGRASDSFTPAVVDADEVAVLHYTSGSSGVLKAAMQTFGNRLAQLRKFLTRSEGMHAGHLLGLVGPITHASGMQIVPALCSGATIRLFSNFEPGRFLADMKADRVTHTFMVPTMINMLLAELGGRYRPLPDLLRLGYGAAPMAPARILRAMDVFGPVLSQGYGAGETTSGVCGLSVEDHLFARAAMPERLASCGRPFLESKVEIVDDAGRPVGSGEIGEIVVSGADVFAGYWRAPALTAEVLKDGRYHTGDLARMDADGYVYIVDRKKDMVISGGFNVYPSEVEAVLYQHEAVEDACVFAIPDDKWGEAVAAQVVLKPDCAADAQALESFCAQRLGGFKRPRHIEFVRALPKNPNGKVARKQIQAPYWAGHSRMVN</sequence>
<dbReference type="PANTHER" id="PTHR43767:SF7">
    <property type="entry name" value="MEDIUM_LONG-CHAIN-FATTY-ACID--COA LIGASE FADD8"/>
    <property type="match status" value="1"/>
</dbReference>